<feature type="domain" description="Aminoglycoside phosphotransferase" evidence="1">
    <location>
        <begin position="47"/>
        <end position="228"/>
    </location>
</feature>
<evidence type="ECO:0000313" key="3">
    <source>
        <dbReference type="Proteomes" id="UP001523369"/>
    </source>
</evidence>
<comment type="caution">
    <text evidence="2">The sequence shown here is derived from an EMBL/GenBank/DDBJ whole genome shotgun (WGS) entry which is preliminary data.</text>
</comment>
<accession>A0ABT1E018</accession>
<dbReference type="SUPFAM" id="SSF56112">
    <property type="entry name" value="Protein kinase-like (PK-like)"/>
    <property type="match status" value="1"/>
</dbReference>
<name>A0ABT1E018_9ACTN</name>
<dbReference type="Gene3D" id="3.90.1200.10">
    <property type="match status" value="1"/>
</dbReference>
<keyword evidence="3" id="KW-1185">Reference proteome</keyword>
<gene>
    <name evidence="2" type="ORF">M1L60_38485</name>
</gene>
<dbReference type="InterPro" id="IPR011009">
    <property type="entry name" value="Kinase-like_dom_sf"/>
</dbReference>
<dbReference type="RefSeq" id="WP_253242508.1">
    <property type="nucleotide sequence ID" value="NZ_JAMYJR010000047.1"/>
</dbReference>
<protein>
    <submittedName>
        <fullName evidence="2">Phosphotransferase</fullName>
    </submittedName>
</protein>
<reference evidence="2 3" key="1">
    <citation type="submission" date="2022-06" db="EMBL/GenBank/DDBJ databases">
        <title>New Species of the Genus Actinoplanes, ActinopZanes ferrugineus.</title>
        <authorList>
            <person name="Ding P."/>
        </authorList>
    </citation>
    <scope>NUCLEOTIDE SEQUENCE [LARGE SCALE GENOMIC DNA]</scope>
    <source>
        <strain evidence="2 3">TRM88003</strain>
    </source>
</reference>
<proteinExistence type="predicted"/>
<dbReference type="InterPro" id="IPR002575">
    <property type="entry name" value="Aminoglycoside_PTrfase"/>
</dbReference>
<sequence length="280" mass="30675">MWFDPVALAARAGYITTETSVLVERPERIVARLDGVDETAVLKADVTADAFSPEVAAIEKLASAGLPVPHVLAHLPGEPAVLILSWTEGQALTNTSPLSAQQEAGRLLRRVHRLGASAPFSGQPSIDAWIASWLADVMNWWPQNGGTPAEAERLRRWHQTLRPVLTRRTGELMLFDARPEHFLVDDGGAVHLIDLHDLGPGDAAMDLAALHLDDPLLTSGVLHGYRPSDQEREAFDRLIPFFTVIRALASAEWNQRRKQNSRVAGLIHRAGQELASADVR</sequence>
<organism evidence="2 3">
    <name type="scientific">Paractinoplanes aksuensis</name>
    <dbReference type="NCBI Taxonomy" id="2939490"/>
    <lineage>
        <taxon>Bacteria</taxon>
        <taxon>Bacillati</taxon>
        <taxon>Actinomycetota</taxon>
        <taxon>Actinomycetes</taxon>
        <taxon>Micromonosporales</taxon>
        <taxon>Micromonosporaceae</taxon>
        <taxon>Paractinoplanes</taxon>
    </lineage>
</organism>
<evidence type="ECO:0000313" key="2">
    <source>
        <dbReference type="EMBL" id="MCO8276483.1"/>
    </source>
</evidence>
<dbReference type="EMBL" id="JAMYJR010000047">
    <property type="protein sequence ID" value="MCO8276483.1"/>
    <property type="molecule type" value="Genomic_DNA"/>
</dbReference>
<evidence type="ECO:0000259" key="1">
    <source>
        <dbReference type="Pfam" id="PF01636"/>
    </source>
</evidence>
<dbReference type="Pfam" id="PF01636">
    <property type="entry name" value="APH"/>
    <property type="match status" value="1"/>
</dbReference>
<dbReference type="Proteomes" id="UP001523369">
    <property type="component" value="Unassembled WGS sequence"/>
</dbReference>